<sequence length="292" mass="31546">MKSSRLCPDSPSRFRPRNPQRAPRRAGGFTLIEVMVVLVIVSIIGIGSYSLLETFFTTDRVLNARADEMRQLSMAMYRLDDDLRQFTPRPVKNGYSGYEPAFKGVTNEFEFTRLGAANLTGDPRGNLQRLHYGIGYPDEDDDRFDSLEDDDTVLLLRSRWRVLDRGPDSEAVVEPVLDDIVELNVRYFDRDTRVWLSQWPPVSSATTPGAVDLRLPQAVEVTLVTRTGGEMRRLFSLPEFNASSAASGASSGGASGGGSNGGDQSSGGSNGGAGGNSGGTDGNAGGEGGERQ</sequence>
<dbReference type="PANTHER" id="PTHR39583:SF2">
    <property type="entry name" value="TYPE II SECRETION SYSTEM PROTEIN J"/>
    <property type="match status" value="1"/>
</dbReference>
<dbReference type="Gene3D" id="3.10.610.10">
    <property type="entry name" value="GSPII I/J protein-like"/>
    <property type="match status" value="1"/>
</dbReference>
<dbReference type="GO" id="GO:0005886">
    <property type="term" value="C:plasma membrane"/>
    <property type="evidence" value="ECO:0007669"/>
    <property type="project" value="UniProtKB-SubCell"/>
</dbReference>
<feature type="transmembrane region" description="Helical" evidence="11">
    <location>
        <begin position="26"/>
        <end position="52"/>
    </location>
</feature>
<gene>
    <name evidence="12" type="ORF">Mag101_08250</name>
</gene>
<dbReference type="KEGG" id="maga:Mag101_08250"/>
<dbReference type="InterPro" id="IPR045584">
    <property type="entry name" value="Pilin-like"/>
</dbReference>
<dbReference type="InterPro" id="IPR012902">
    <property type="entry name" value="N_methyl_site"/>
</dbReference>
<organism evidence="12 13">
    <name type="scientific">Microbulbifer agarilyticus</name>
    <dbReference type="NCBI Taxonomy" id="260552"/>
    <lineage>
        <taxon>Bacteria</taxon>
        <taxon>Pseudomonadati</taxon>
        <taxon>Pseudomonadota</taxon>
        <taxon>Gammaproteobacteria</taxon>
        <taxon>Cellvibrionales</taxon>
        <taxon>Microbulbiferaceae</taxon>
        <taxon>Microbulbifer</taxon>
    </lineage>
</organism>
<dbReference type="Pfam" id="PF07963">
    <property type="entry name" value="N_methyl"/>
    <property type="match status" value="1"/>
</dbReference>
<dbReference type="Gene3D" id="2.10.70.20">
    <property type="entry name" value="gspk-gspi-gspj complex like domains"/>
    <property type="match status" value="1"/>
</dbReference>
<reference evidence="12" key="1">
    <citation type="submission" date="2017-02" db="EMBL/GenBank/DDBJ databases">
        <title>Genome of Microbulbifer agarilyticus GP101.</title>
        <authorList>
            <person name="Jung J."/>
            <person name="Bae S.S."/>
            <person name="Baek K."/>
        </authorList>
    </citation>
    <scope>NUCLEOTIDE SEQUENCE [LARGE SCALE GENOMIC DNA]</scope>
    <source>
        <strain evidence="12">GP101</strain>
    </source>
</reference>
<keyword evidence="8 11" id="KW-1133">Transmembrane helix</keyword>
<keyword evidence="7 11" id="KW-0812">Transmembrane</keyword>
<dbReference type="PANTHER" id="PTHR39583">
    <property type="entry name" value="TYPE II SECRETION SYSTEM PROTEIN J-RELATED"/>
    <property type="match status" value="1"/>
</dbReference>
<dbReference type="GO" id="GO:0015627">
    <property type="term" value="C:type II protein secretion system complex"/>
    <property type="evidence" value="ECO:0007669"/>
    <property type="project" value="InterPro"/>
</dbReference>
<evidence type="ECO:0000256" key="6">
    <source>
        <dbReference type="ARBA" id="ARBA00022519"/>
    </source>
</evidence>
<feature type="region of interest" description="Disordered" evidence="10">
    <location>
        <begin position="244"/>
        <end position="292"/>
    </location>
</feature>
<evidence type="ECO:0000256" key="8">
    <source>
        <dbReference type="ARBA" id="ARBA00022989"/>
    </source>
</evidence>
<keyword evidence="4" id="KW-1003">Cell membrane</keyword>
<dbReference type="GO" id="GO:0015628">
    <property type="term" value="P:protein secretion by the type II secretion system"/>
    <property type="evidence" value="ECO:0007669"/>
    <property type="project" value="InterPro"/>
</dbReference>
<dbReference type="EMBL" id="CP019650">
    <property type="protein sequence ID" value="AQQ67629.1"/>
    <property type="molecule type" value="Genomic_DNA"/>
</dbReference>
<keyword evidence="13" id="KW-1185">Reference proteome</keyword>
<dbReference type="NCBIfam" id="TIGR01711">
    <property type="entry name" value="gspJ"/>
    <property type="match status" value="1"/>
</dbReference>
<dbReference type="Proteomes" id="UP000188219">
    <property type="component" value="Chromosome"/>
</dbReference>
<evidence type="ECO:0000256" key="1">
    <source>
        <dbReference type="ARBA" id="ARBA00004377"/>
    </source>
</evidence>
<dbReference type="OrthoDB" id="9794345at2"/>
<accession>A0A1Q2M4P4</accession>
<comment type="subcellular location">
    <subcellularLocation>
        <location evidence="1">Cell inner membrane</location>
        <topology evidence="1">Single-pass membrane protein</topology>
    </subcellularLocation>
</comment>
<evidence type="ECO:0000256" key="7">
    <source>
        <dbReference type="ARBA" id="ARBA00022692"/>
    </source>
</evidence>
<dbReference type="AlphaFoldDB" id="A0A1Q2M4P4"/>
<proteinExistence type="inferred from homology"/>
<evidence type="ECO:0000256" key="3">
    <source>
        <dbReference type="ARBA" id="ARBA00021539"/>
    </source>
</evidence>
<dbReference type="STRING" id="260552.Mag101_08250"/>
<comment type="similarity">
    <text evidence="2">Belongs to the GSP J family.</text>
</comment>
<evidence type="ECO:0000256" key="9">
    <source>
        <dbReference type="ARBA" id="ARBA00023136"/>
    </source>
</evidence>
<evidence type="ECO:0000256" key="10">
    <source>
        <dbReference type="SAM" id="MobiDB-lite"/>
    </source>
</evidence>
<keyword evidence="9 11" id="KW-0472">Membrane</keyword>
<dbReference type="Pfam" id="PF11612">
    <property type="entry name" value="T2SSJ"/>
    <property type="match status" value="1"/>
</dbReference>
<evidence type="ECO:0000313" key="12">
    <source>
        <dbReference type="EMBL" id="AQQ67629.1"/>
    </source>
</evidence>
<feature type="region of interest" description="Disordered" evidence="10">
    <location>
        <begin position="1"/>
        <end position="22"/>
    </location>
</feature>
<dbReference type="SUPFAM" id="SSF54523">
    <property type="entry name" value="Pili subunits"/>
    <property type="match status" value="1"/>
</dbReference>
<evidence type="ECO:0000256" key="2">
    <source>
        <dbReference type="ARBA" id="ARBA00011084"/>
    </source>
</evidence>
<keyword evidence="6" id="KW-0997">Cell inner membrane</keyword>
<evidence type="ECO:0000256" key="5">
    <source>
        <dbReference type="ARBA" id="ARBA00022481"/>
    </source>
</evidence>
<name>A0A1Q2M4P4_9GAMM</name>
<protein>
    <recommendedName>
        <fullName evidence="3">Type II secretion system protein J</fullName>
    </recommendedName>
</protein>
<evidence type="ECO:0000256" key="4">
    <source>
        <dbReference type="ARBA" id="ARBA00022475"/>
    </source>
</evidence>
<dbReference type="PROSITE" id="PS00409">
    <property type="entry name" value="PROKAR_NTER_METHYL"/>
    <property type="match status" value="1"/>
</dbReference>
<feature type="compositionally biased region" description="Gly residues" evidence="10">
    <location>
        <begin position="250"/>
        <end position="292"/>
    </location>
</feature>
<dbReference type="InterPro" id="IPR010055">
    <property type="entry name" value="T2SS_protein-GspJ"/>
</dbReference>
<dbReference type="InterPro" id="IPR051621">
    <property type="entry name" value="T2SS_protein_J"/>
</dbReference>
<evidence type="ECO:0000256" key="11">
    <source>
        <dbReference type="SAM" id="Phobius"/>
    </source>
</evidence>
<evidence type="ECO:0000313" key="13">
    <source>
        <dbReference type="Proteomes" id="UP000188219"/>
    </source>
</evidence>
<keyword evidence="5" id="KW-0488">Methylation</keyword>
<dbReference type="NCBIfam" id="TIGR02532">
    <property type="entry name" value="IV_pilin_GFxxxE"/>
    <property type="match status" value="1"/>
</dbReference>
<dbReference type="RefSeq" id="WP_077403323.1">
    <property type="nucleotide sequence ID" value="NZ_CP019650.1"/>
</dbReference>